<evidence type="ECO:0000256" key="4">
    <source>
        <dbReference type="ARBA" id="ARBA00022989"/>
    </source>
</evidence>
<dbReference type="RefSeq" id="YP_009647169.1">
    <property type="nucleotide sequence ID" value="NC_042603.1"/>
</dbReference>
<accession>A0A4D6C6V9</accession>
<reference evidence="9" key="1">
    <citation type="journal article" date="2019" name="Genome Biol. Evol.">
        <title>Tracing the Evolution of the Plastome and Mitogenome in the Chloropicophyceae Uncovered Convergent tRNA Gene Losses and a Variant Plastid Genetic Code.</title>
        <authorList>
            <person name="Turmel M."/>
            <person name="Dos Santos A.L."/>
            <person name="Otis C."/>
            <person name="Sergerie R."/>
            <person name="Lemieux C."/>
        </authorList>
    </citation>
    <scope>NUCLEOTIDE SEQUENCE</scope>
</reference>
<feature type="transmembrane region" description="Helical" evidence="7">
    <location>
        <begin position="337"/>
        <end position="358"/>
    </location>
</feature>
<feature type="transmembrane region" description="Helical" evidence="7">
    <location>
        <begin position="250"/>
        <end position="276"/>
    </location>
</feature>
<evidence type="ECO:0000313" key="9">
    <source>
        <dbReference type="EMBL" id="QBX98908.1"/>
    </source>
</evidence>
<feature type="transmembrane region" description="Helical" evidence="7">
    <location>
        <begin position="166"/>
        <end position="189"/>
    </location>
</feature>
<proteinExistence type="inferred from homology"/>
<evidence type="ECO:0000256" key="2">
    <source>
        <dbReference type="ARBA" id="ARBA00022692"/>
    </source>
</evidence>
<feature type="transmembrane region" description="Helical" evidence="7">
    <location>
        <begin position="201"/>
        <end position="229"/>
    </location>
</feature>
<dbReference type="AlphaFoldDB" id="A0A4D6C6V9"/>
<feature type="transmembrane region" description="Helical" evidence="7">
    <location>
        <begin position="406"/>
        <end position="436"/>
    </location>
</feature>
<feature type="transmembrane region" description="Helical" evidence="7">
    <location>
        <begin position="282"/>
        <end position="303"/>
    </location>
</feature>
<feature type="transmembrane region" description="Helical" evidence="7">
    <location>
        <begin position="310"/>
        <end position="331"/>
    </location>
</feature>
<evidence type="ECO:0000256" key="6">
    <source>
        <dbReference type="ARBA" id="ARBA00023136"/>
    </source>
</evidence>
<keyword evidence="9" id="KW-0496">Mitochondrion</keyword>
<dbReference type="GO" id="GO:0042773">
    <property type="term" value="P:ATP synthesis coupled electron transport"/>
    <property type="evidence" value="ECO:0007669"/>
    <property type="project" value="InterPro"/>
</dbReference>
<evidence type="ECO:0000259" key="8">
    <source>
        <dbReference type="Pfam" id="PF00361"/>
    </source>
</evidence>
<feature type="transmembrane region" description="Helical" evidence="7">
    <location>
        <begin position="12"/>
        <end position="30"/>
    </location>
</feature>
<protein>
    <submittedName>
        <fullName evidence="9">NADH dehydrogenase subunit 2</fullName>
    </submittedName>
</protein>
<feature type="transmembrane region" description="Helical" evidence="7">
    <location>
        <begin position="83"/>
        <end position="105"/>
    </location>
</feature>
<feature type="transmembrane region" description="Helical" evidence="7">
    <location>
        <begin position="42"/>
        <end position="63"/>
    </location>
</feature>
<feature type="transmembrane region" description="Helical" evidence="7">
    <location>
        <begin position="379"/>
        <end position="400"/>
    </location>
</feature>
<feature type="transmembrane region" description="Helical" evidence="7">
    <location>
        <begin position="112"/>
        <end position="129"/>
    </location>
</feature>
<dbReference type="InterPro" id="IPR001750">
    <property type="entry name" value="ND/Mrp_TM"/>
</dbReference>
<keyword evidence="2 7" id="KW-0812">Transmembrane</keyword>
<keyword evidence="5" id="KW-0520">NAD</keyword>
<keyword evidence="6 7" id="KW-0472">Membrane</keyword>
<geneLocation type="mitochondrion" evidence="9"/>
<evidence type="ECO:0000256" key="3">
    <source>
        <dbReference type="ARBA" id="ARBA00022967"/>
    </source>
</evidence>
<organism evidence="9">
    <name type="scientific">Chloroparvula pacifica</name>
    <dbReference type="NCBI Taxonomy" id="1883388"/>
    <lineage>
        <taxon>Eukaryota</taxon>
        <taxon>Viridiplantae</taxon>
        <taxon>Chlorophyta</taxon>
        <taxon>Chloropicophyceae</taxon>
        <taxon>Chloropicales</taxon>
        <taxon>Chloropicaceae</taxon>
        <taxon>Chloroparvula</taxon>
    </lineage>
</organism>
<dbReference type="PANTHER" id="PTHR22773">
    <property type="entry name" value="NADH DEHYDROGENASE"/>
    <property type="match status" value="1"/>
</dbReference>
<dbReference type="GO" id="GO:0016020">
    <property type="term" value="C:membrane"/>
    <property type="evidence" value="ECO:0007669"/>
    <property type="project" value="UniProtKB-SubCell"/>
</dbReference>
<dbReference type="InterPro" id="IPR010096">
    <property type="entry name" value="NADH-Q_OxRdtase_suN/2"/>
</dbReference>
<dbReference type="GO" id="GO:0008137">
    <property type="term" value="F:NADH dehydrogenase (ubiquinone) activity"/>
    <property type="evidence" value="ECO:0007669"/>
    <property type="project" value="InterPro"/>
</dbReference>
<keyword evidence="4 7" id="KW-1133">Transmembrane helix</keyword>
<gene>
    <name evidence="9" type="primary">nad2</name>
</gene>
<dbReference type="NCBIfam" id="NF004440">
    <property type="entry name" value="PRK05777.1-3"/>
    <property type="match status" value="1"/>
</dbReference>
<dbReference type="HAMAP" id="MF_00445">
    <property type="entry name" value="NDH1_NuoN_1"/>
    <property type="match status" value="1"/>
</dbReference>
<feature type="domain" description="NADH:quinone oxidoreductase/Mrp antiporter transmembrane" evidence="8">
    <location>
        <begin position="131"/>
        <end position="430"/>
    </location>
</feature>
<dbReference type="EMBL" id="MK086011">
    <property type="protein sequence ID" value="QBX98908.1"/>
    <property type="molecule type" value="Genomic_DNA"/>
</dbReference>
<name>A0A4D6C6V9_9CHLO</name>
<dbReference type="NCBIfam" id="TIGR01770">
    <property type="entry name" value="NDH_I_N"/>
    <property type="match status" value="1"/>
</dbReference>
<dbReference type="Pfam" id="PF00361">
    <property type="entry name" value="Proton_antipo_M"/>
    <property type="match status" value="1"/>
</dbReference>
<evidence type="ECO:0000256" key="1">
    <source>
        <dbReference type="ARBA" id="ARBA00004141"/>
    </source>
</evidence>
<feature type="transmembrane region" description="Helical" evidence="7">
    <location>
        <begin position="461"/>
        <end position="482"/>
    </location>
</feature>
<dbReference type="GeneID" id="40513623"/>
<comment type="subcellular location">
    <subcellularLocation>
        <location evidence="1">Membrane</location>
        <topology evidence="1">Multi-pass membrane protein</topology>
    </subcellularLocation>
</comment>
<feature type="transmembrane region" description="Helical" evidence="7">
    <location>
        <begin position="135"/>
        <end position="154"/>
    </location>
</feature>
<evidence type="ECO:0000256" key="5">
    <source>
        <dbReference type="ARBA" id="ARBA00023027"/>
    </source>
</evidence>
<keyword evidence="3" id="KW-1278">Translocase</keyword>
<evidence type="ECO:0000256" key="7">
    <source>
        <dbReference type="SAM" id="Phobius"/>
    </source>
</evidence>
<sequence>MDFLSLFENDFLGIIPESFIAFAACLLLVYGVNVPEHPSNTLVVNVGWLTILTLCTTILLLVTGPVHEMVFFYNCLRIDSFSLFLQVIILLSVISVILLSLDYLVREGIHSFEYMVLILLSSCSMLLMVASYDLIGIYLTIEFQSLAFYVIAASKQDSEFSTEAGLKYFVLGAFASGILLFGCTMIYGFTGLTNLEDLAKLLTGIASMPVVSSSGLLVGIIFLCVGFMFKLTAAPFHMWAPDVYQGAPTSVTAFFAICPKLAILGLFAKILLFTFYDLLNSWQSILLLCSLASMCVGAFGALGQNDIKRLLAYSSIGHIGYLLIGLACGTVDGLQSMLVYMVIYMTMSLTTFGVVLSIRTKNGKSIKNIQDLSGLATSNPALAITLSLTMFSMAGIPPLAGFMSKFYLFFAALSASLYPLAVVGVLTSVVSSFYYIRFIKIMYFDKSEQTLQFESLDASKAWVIATTMAVTVFLAAYPAPIFLMTEKLALGFCI</sequence>